<accession>A0A2Z6Q1I4</accession>
<dbReference type="PROSITE" id="PS50097">
    <property type="entry name" value="BTB"/>
    <property type="match status" value="1"/>
</dbReference>
<proteinExistence type="predicted"/>
<evidence type="ECO:0000259" key="2">
    <source>
        <dbReference type="PROSITE" id="PS50234"/>
    </source>
</evidence>
<evidence type="ECO:0000313" key="3">
    <source>
        <dbReference type="EMBL" id="GBB83275.1"/>
    </source>
</evidence>
<dbReference type="InterPro" id="IPR002035">
    <property type="entry name" value="VWF_A"/>
</dbReference>
<dbReference type="CDD" id="cd18186">
    <property type="entry name" value="BTB_POZ_ZBTB_KLHL-like"/>
    <property type="match status" value="1"/>
</dbReference>
<protein>
    <submittedName>
        <fullName evidence="4">BTB/POZ protein</fullName>
    </submittedName>
</protein>
<dbReference type="Pfam" id="PF00092">
    <property type="entry name" value="VWA"/>
    <property type="match status" value="1"/>
</dbReference>
<feature type="domain" description="VWFA" evidence="2">
    <location>
        <begin position="32"/>
        <end position="215"/>
    </location>
</feature>
<evidence type="ECO:0000259" key="1">
    <source>
        <dbReference type="PROSITE" id="PS50097"/>
    </source>
</evidence>
<dbReference type="Proteomes" id="UP000247702">
    <property type="component" value="Unassembled WGS sequence"/>
</dbReference>
<sequence>MSVQFYNYTKGKTVLSLKVPEAVLENEHRALSLFICLDISGSMSGTPIRQAKEAILQIMGGLIERKVLVEKDITCFFFQSSCQEVRFSDHPDMLWDNGGIKNYFDNVRSGGGTNFSAAFSSIIKNLDRINNDLAIIFFTDGQDTSNNLETAKSELATALMGTSYSTEVHSIGFTKDHDAKLLSWLTKCGRKEGNFLYIKSSDEIVVKMKTTLQLLESSYKTLYVKIGDEKPRPANFDDQGVAVLILDGDASIVEGKEVKILENLKENKEKYIFESLPNQIPANDPMATQLIIFLIQREIIRLTNEISNFEDDDASKSERFNQILIEVNAYEEQLNTISSRKSSINSIIIQQCLDIKSTVLKFKDVLSEGLMGTLTNEKIAIINDLAYRNIVQQKITKRKLTSNRFCEKLCQDFTTFYEQKKFCDVTIKVGSSPNIQKFEAHASILYARSSYFRNILDNGIPHVIEISDISSKTFEVLLKYIYSGYISVDNEPSEIFDLLLAAIKLDFKEVINFLESQLIKHHREWLHENFALVHRTGRQHGILEEFCTDVIMKMLEKFLSNDYYEIKEEILVELLKSHKLKIDEFEIWNRVLKWGLAKHPTLKPDPKAWSPNEVEAFSKTLKDILPLVRFFQLSSDQFTNHVRPYRKILSEELYEELISYYMIPGYQPTSIVVLPPRV</sequence>
<dbReference type="Proteomes" id="UP000615446">
    <property type="component" value="Unassembled WGS sequence"/>
</dbReference>
<evidence type="ECO:0000313" key="4">
    <source>
        <dbReference type="EMBL" id="GES94073.1"/>
    </source>
</evidence>
<organism evidence="3 5">
    <name type="scientific">Rhizophagus clarus</name>
    <dbReference type="NCBI Taxonomy" id="94130"/>
    <lineage>
        <taxon>Eukaryota</taxon>
        <taxon>Fungi</taxon>
        <taxon>Fungi incertae sedis</taxon>
        <taxon>Mucoromycota</taxon>
        <taxon>Glomeromycotina</taxon>
        <taxon>Glomeromycetes</taxon>
        <taxon>Glomerales</taxon>
        <taxon>Glomeraceae</taxon>
        <taxon>Rhizophagus</taxon>
    </lineage>
</organism>
<dbReference type="Gene3D" id="1.25.40.420">
    <property type="match status" value="1"/>
</dbReference>
<reference evidence="3 5" key="1">
    <citation type="submission" date="2017-11" db="EMBL/GenBank/DDBJ databases">
        <title>The genome of Rhizophagus clarus HR1 reveals common genetic basis of auxotrophy among arbuscular mycorrhizal fungi.</title>
        <authorList>
            <person name="Kobayashi Y."/>
        </authorList>
    </citation>
    <scope>NUCLEOTIDE SEQUENCE [LARGE SCALE GENOMIC DNA]</scope>
    <source>
        <strain evidence="3 5">HR1</strain>
    </source>
</reference>
<dbReference type="PROSITE" id="PS50234">
    <property type="entry name" value="VWFA"/>
    <property type="match status" value="1"/>
</dbReference>
<dbReference type="Pfam" id="PF00651">
    <property type="entry name" value="BTB"/>
    <property type="match status" value="1"/>
</dbReference>
<dbReference type="SMART" id="SM00225">
    <property type="entry name" value="BTB"/>
    <property type="match status" value="1"/>
</dbReference>
<feature type="domain" description="BTB" evidence="1">
    <location>
        <begin position="423"/>
        <end position="490"/>
    </location>
</feature>
<dbReference type="SMART" id="SM00327">
    <property type="entry name" value="VWA"/>
    <property type="match status" value="1"/>
</dbReference>
<dbReference type="PANTHER" id="PTHR24410">
    <property type="entry name" value="HL07962P-RELATED"/>
    <property type="match status" value="1"/>
</dbReference>
<name>A0A2Z6Q1I4_9GLOM</name>
<dbReference type="OrthoDB" id="299997at2759"/>
<dbReference type="Gene3D" id="3.30.710.10">
    <property type="entry name" value="Potassium Channel Kv1.1, Chain A"/>
    <property type="match status" value="1"/>
</dbReference>
<evidence type="ECO:0000313" key="5">
    <source>
        <dbReference type="Proteomes" id="UP000247702"/>
    </source>
</evidence>
<gene>
    <name evidence="4" type="ORF">RCL2_002081500</name>
    <name evidence="3" type="ORF">RclHR1_01000031</name>
</gene>
<dbReference type="STRING" id="94130.A0A2Z6Q1I4"/>
<comment type="caution">
    <text evidence="3">The sequence shown here is derived from an EMBL/GenBank/DDBJ whole genome shotgun (WGS) entry which is preliminary data.</text>
</comment>
<dbReference type="Gene3D" id="3.40.50.410">
    <property type="entry name" value="von Willebrand factor, type A domain"/>
    <property type="match status" value="1"/>
</dbReference>
<dbReference type="SUPFAM" id="SSF53300">
    <property type="entry name" value="vWA-like"/>
    <property type="match status" value="1"/>
</dbReference>
<dbReference type="InterPro" id="IPR011705">
    <property type="entry name" value="BACK"/>
</dbReference>
<dbReference type="PANTHER" id="PTHR24410:SF23">
    <property type="entry name" value="BTB DOMAIN-CONTAINING PROTEIN-RELATED"/>
    <property type="match status" value="1"/>
</dbReference>
<dbReference type="InterPro" id="IPR011333">
    <property type="entry name" value="SKP1/BTB/POZ_sf"/>
</dbReference>
<dbReference type="AlphaFoldDB" id="A0A2Z6Q1I4"/>
<dbReference type="InterPro" id="IPR036465">
    <property type="entry name" value="vWFA_dom_sf"/>
</dbReference>
<dbReference type="SMART" id="SM00875">
    <property type="entry name" value="BACK"/>
    <property type="match status" value="1"/>
</dbReference>
<dbReference type="EMBL" id="BLAL01000229">
    <property type="protein sequence ID" value="GES94073.1"/>
    <property type="molecule type" value="Genomic_DNA"/>
</dbReference>
<dbReference type="InterPro" id="IPR000210">
    <property type="entry name" value="BTB/POZ_dom"/>
</dbReference>
<dbReference type="SUPFAM" id="SSF54695">
    <property type="entry name" value="POZ domain"/>
    <property type="match status" value="1"/>
</dbReference>
<dbReference type="InterPro" id="IPR051481">
    <property type="entry name" value="BTB-POZ/Galectin-3-binding"/>
</dbReference>
<reference evidence="4" key="2">
    <citation type="submission" date="2019-10" db="EMBL/GenBank/DDBJ databases">
        <title>Conservation and host-specific expression of non-tandemly repeated heterogenous ribosome RNA gene in arbuscular mycorrhizal fungi.</title>
        <authorList>
            <person name="Maeda T."/>
            <person name="Kobayashi Y."/>
            <person name="Nakagawa T."/>
            <person name="Ezawa T."/>
            <person name="Yamaguchi K."/>
            <person name="Bino T."/>
            <person name="Nishimoto Y."/>
            <person name="Shigenobu S."/>
            <person name="Kawaguchi M."/>
        </authorList>
    </citation>
    <scope>NUCLEOTIDE SEQUENCE</scope>
    <source>
        <strain evidence="4">HR1</strain>
    </source>
</reference>
<dbReference type="CDD" id="cd00198">
    <property type="entry name" value="vWFA"/>
    <property type="match status" value="1"/>
</dbReference>
<keyword evidence="5" id="KW-1185">Reference proteome</keyword>
<dbReference type="EMBL" id="BEXD01000003">
    <property type="protein sequence ID" value="GBB83275.1"/>
    <property type="molecule type" value="Genomic_DNA"/>
</dbReference>